<keyword evidence="2" id="KW-1133">Transmembrane helix</keyword>
<comment type="caution">
    <text evidence="4">The sequence shown here is derived from an EMBL/GenBank/DDBJ whole genome shotgun (WGS) entry which is preliminary data.</text>
</comment>
<feature type="region of interest" description="Disordered" evidence="1">
    <location>
        <begin position="232"/>
        <end position="254"/>
    </location>
</feature>
<keyword evidence="2" id="KW-0812">Transmembrane</keyword>
<dbReference type="RefSeq" id="WP_189185647.1">
    <property type="nucleotide sequence ID" value="NZ_BMMM01000003.1"/>
</dbReference>
<dbReference type="InterPro" id="IPR052039">
    <property type="entry name" value="Caspase-related_regulators"/>
</dbReference>
<dbReference type="GO" id="GO:0006508">
    <property type="term" value="P:proteolysis"/>
    <property type="evidence" value="ECO:0007669"/>
    <property type="project" value="InterPro"/>
</dbReference>
<dbReference type="InterPro" id="IPR011600">
    <property type="entry name" value="Pept_C14_caspase"/>
</dbReference>
<dbReference type="GO" id="GO:0004197">
    <property type="term" value="F:cysteine-type endopeptidase activity"/>
    <property type="evidence" value="ECO:0007669"/>
    <property type="project" value="InterPro"/>
</dbReference>
<proteinExistence type="predicted"/>
<protein>
    <recommendedName>
        <fullName evidence="3">Caspase family p20 domain-containing protein</fullName>
    </recommendedName>
</protein>
<evidence type="ECO:0000313" key="5">
    <source>
        <dbReference type="Proteomes" id="UP000600365"/>
    </source>
</evidence>
<feature type="region of interest" description="Disordered" evidence="1">
    <location>
        <begin position="416"/>
        <end position="448"/>
    </location>
</feature>
<keyword evidence="5" id="KW-1185">Reference proteome</keyword>
<dbReference type="Proteomes" id="UP000600365">
    <property type="component" value="Unassembled WGS sequence"/>
</dbReference>
<dbReference type="InterPro" id="IPR018247">
    <property type="entry name" value="EF_Hand_1_Ca_BS"/>
</dbReference>
<dbReference type="InterPro" id="IPR001309">
    <property type="entry name" value="Pept_C14_p20"/>
</dbReference>
<organism evidence="4 5">
    <name type="scientific">Streptomyces albiflavescens</name>
    <dbReference type="NCBI Taxonomy" id="1623582"/>
    <lineage>
        <taxon>Bacteria</taxon>
        <taxon>Bacillati</taxon>
        <taxon>Actinomycetota</taxon>
        <taxon>Actinomycetes</taxon>
        <taxon>Kitasatosporales</taxon>
        <taxon>Streptomycetaceae</taxon>
        <taxon>Streptomyces</taxon>
    </lineage>
</organism>
<gene>
    <name evidence="4" type="ORF">GCM10011579_021070</name>
</gene>
<dbReference type="PANTHER" id="PTHR22576:SF41">
    <property type="entry name" value="CASPASE 14, APOPTOSIS-RELATED CYSTEINE PEPTIDASE"/>
    <property type="match status" value="1"/>
</dbReference>
<dbReference type="SUPFAM" id="SSF52129">
    <property type="entry name" value="Caspase-like"/>
    <property type="match status" value="1"/>
</dbReference>
<reference evidence="4 5" key="1">
    <citation type="journal article" date="2014" name="Int. J. Syst. Evol. Microbiol.">
        <title>Complete genome sequence of Corynebacterium casei LMG S-19264T (=DSM 44701T), isolated from a smear-ripened cheese.</title>
        <authorList>
            <consortium name="US DOE Joint Genome Institute (JGI-PGF)"/>
            <person name="Walter F."/>
            <person name="Albersmeier A."/>
            <person name="Kalinowski J."/>
            <person name="Ruckert C."/>
        </authorList>
    </citation>
    <scope>NUCLEOTIDE SEQUENCE [LARGE SCALE GENOMIC DNA]</scope>
    <source>
        <strain evidence="4 5">CGMCC 4.7111</strain>
    </source>
</reference>
<name>A0A918D1J8_9ACTN</name>
<feature type="domain" description="Caspase family p20" evidence="3">
    <location>
        <begin position="3"/>
        <end position="87"/>
    </location>
</feature>
<dbReference type="Gene3D" id="3.40.50.1460">
    <property type="match status" value="1"/>
</dbReference>
<evidence type="ECO:0000313" key="4">
    <source>
        <dbReference type="EMBL" id="GGN58125.1"/>
    </source>
</evidence>
<evidence type="ECO:0000256" key="2">
    <source>
        <dbReference type="SAM" id="Phobius"/>
    </source>
</evidence>
<dbReference type="InterPro" id="IPR029030">
    <property type="entry name" value="Caspase-like_dom_sf"/>
</dbReference>
<evidence type="ECO:0000259" key="3">
    <source>
        <dbReference type="PROSITE" id="PS50208"/>
    </source>
</evidence>
<feature type="transmembrane region" description="Helical" evidence="2">
    <location>
        <begin position="542"/>
        <end position="568"/>
    </location>
</feature>
<feature type="transmembrane region" description="Helical" evidence="2">
    <location>
        <begin position="500"/>
        <end position="521"/>
    </location>
</feature>
<dbReference type="NCBIfam" id="NF047832">
    <property type="entry name" value="caspase_w_EACC1"/>
    <property type="match status" value="1"/>
</dbReference>
<feature type="compositionally biased region" description="Polar residues" evidence="1">
    <location>
        <begin position="233"/>
        <end position="249"/>
    </location>
</feature>
<dbReference type="PANTHER" id="PTHR22576">
    <property type="entry name" value="MUCOSA ASSOCIATED LYMPHOID TISSUE LYMPHOMA TRANSLOCATION PROTEIN 1/PARACASPASE"/>
    <property type="match status" value="1"/>
</dbReference>
<accession>A0A918D1J8</accession>
<dbReference type="EMBL" id="BMMM01000003">
    <property type="protein sequence ID" value="GGN58125.1"/>
    <property type="molecule type" value="Genomic_DNA"/>
</dbReference>
<dbReference type="PROSITE" id="PS00018">
    <property type="entry name" value="EF_HAND_1"/>
    <property type="match status" value="1"/>
</dbReference>
<feature type="transmembrane region" description="Helical" evidence="2">
    <location>
        <begin position="452"/>
        <end position="472"/>
    </location>
</feature>
<dbReference type="PROSITE" id="PS50208">
    <property type="entry name" value="CASPASE_P20"/>
    <property type="match status" value="1"/>
</dbReference>
<keyword evidence="2" id="KW-0472">Membrane</keyword>
<sequence>MVESRHALIIANDTYEDQGLKQLRAPGHDAEALSGVLRNPQIGDFEVDVLRNASTQEMKECIEGFLLSDRGRDDQLVLHFSCHGIKSESGELYFAASNTKPRLLDSTGVSADFVQRCMSRTRAGCTVLFLDCCYGGAFSRGASVRASRDMHVLDAFAGEKPSGGRGWAVITASNSMEYAFEDAELTEGSTARPSVFTHAVVEGLETGDADRDEDGEVSLDDLYEYVYDRVRDQNPNQNPSKTVQMQGTMQLAHGRRRRIRIEPEPVPRAVQDALRSRNIFTRLGAVAEVRSRMASPALSMAEGARQALEAVVRNDTQQVADEARRALDDVSLKPAPARLDFGRVPRDTAVPQQTVTLQGIPLARHCVAQPAGKWLRVEESSEGLAVGVDTSAEGRLTGDIMLKGVADDAVVRVEAEVVPPPPDKPPDTPTDSEGKGPTATHRPPSRPVRAPAMAAATLALAVISVIMLIVAADKAVRASIDLGQVGMTGEFEDSAGKFSLLPPLIVSLVTAVAALSVGALARQELRSRRRRYTQGARSATRALVSLARLCAIPVVVLGALMSIAYPIVITIW</sequence>
<dbReference type="AlphaFoldDB" id="A0A918D1J8"/>
<evidence type="ECO:0000256" key="1">
    <source>
        <dbReference type="SAM" id="MobiDB-lite"/>
    </source>
</evidence>
<dbReference type="Pfam" id="PF00656">
    <property type="entry name" value="Peptidase_C14"/>
    <property type="match status" value="1"/>
</dbReference>